<feature type="compositionally biased region" description="Basic residues" evidence="1">
    <location>
        <begin position="54"/>
        <end position="68"/>
    </location>
</feature>
<evidence type="ECO:0000256" key="1">
    <source>
        <dbReference type="SAM" id="MobiDB-lite"/>
    </source>
</evidence>
<name>A0A8S5P1N3_9CAUD</name>
<feature type="region of interest" description="Disordered" evidence="1">
    <location>
        <begin position="44"/>
        <end position="68"/>
    </location>
</feature>
<feature type="compositionally biased region" description="Basic and acidic residues" evidence="1">
    <location>
        <begin position="44"/>
        <end position="53"/>
    </location>
</feature>
<protein>
    <submittedName>
        <fullName evidence="2">NTP-PPase-like protein</fullName>
    </submittedName>
</protein>
<accession>A0A8S5P1N3</accession>
<dbReference type="EMBL" id="BK015305">
    <property type="protein sequence ID" value="DAE00573.1"/>
    <property type="molecule type" value="Genomic_DNA"/>
</dbReference>
<evidence type="ECO:0000313" key="2">
    <source>
        <dbReference type="EMBL" id="DAE00573.1"/>
    </source>
</evidence>
<organism evidence="2">
    <name type="scientific">Myoviridae sp. ctrf010</name>
    <dbReference type="NCBI Taxonomy" id="2825182"/>
    <lineage>
        <taxon>Viruses</taxon>
        <taxon>Duplodnaviria</taxon>
        <taxon>Heunggongvirae</taxon>
        <taxon>Uroviricota</taxon>
        <taxon>Caudoviricetes</taxon>
    </lineage>
</organism>
<sequence length="68" mass="8011">MEEIADVRISIDYLEHLVGAEDDELSHAMRIKADRLKNGTEKYLEEYLQEHPKKDKKKKKGKKKNAEK</sequence>
<proteinExistence type="predicted"/>
<reference evidence="2" key="1">
    <citation type="journal article" date="2021" name="Proc. Natl. Acad. Sci. U.S.A.">
        <title>A Catalog of Tens of Thousands of Viruses from Human Metagenomes Reveals Hidden Associations with Chronic Diseases.</title>
        <authorList>
            <person name="Tisza M.J."/>
            <person name="Buck C.B."/>
        </authorList>
    </citation>
    <scope>NUCLEOTIDE SEQUENCE</scope>
    <source>
        <strain evidence="2">Ctrf010</strain>
    </source>
</reference>